<keyword evidence="4" id="KW-1185">Reference proteome</keyword>
<feature type="region of interest" description="Disordered" evidence="1">
    <location>
        <begin position="444"/>
        <end position="486"/>
    </location>
</feature>
<gene>
    <name evidence="2" type="ORF">C1SCF055_LOCUS43272</name>
</gene>
<evidence type="ECO:0000256" key="1">
    <source>
        <dbReference type="SAM" id="MobiDB-lite"/>
    </source>
</evidence>
<feature type="compositionally biased region" description="Basic and acidic residues" evidence="1">
    <location>
        <begin position="446"/>
        <end position="486"/>
    </location>
</feature>
<feature type="region of interest" description="Disordered" evidence="1">
    <location>
        <begin position="698"/>
        <end position="823"/>
    </location>
</feature>
<reference evidence="2" key="1">
    <citation type="submission" date="2022-10" db="EMBL/GenBank/DDBJ databases">
        <authorList>
            <person name="Chen Y."/>
            <person name="Dougan E. K."/>
            <person name="Chan C."/>
            <person name="Rhodes N."/>
            <person name="Thang M."/>
        </authorList>
    </citation>
    <scope>NUCLEOTIDE SEQUENCE</scope>
</reference>
<reference evidence="3" key="2">
    <citation type="submission" date="2024-04" db="EMBL/GenBank/DDBJ databases">
        <authorList>
            <person name="Chen Y."/>
            <person name="Shah S."/>
            <person name="Dougan E. K."/>
            <person name="Thang M."/>
            <person name="Chan C."/>
        </authorList>
    </citation>
    <scope>NUCLEOTIDE SEQUENCE [LARGE SCALE GENOMIC DNA]</scope>
</reference>
<feature type="non-terminal residue" evidence="2">
    <location>
        <position position="1"/>
    </location>
</feature>
<comment type="caution">
    <text evidence="2">The sequence shown here is derived from an EMBL/GenBank/DDBJ whole genome shotgun (WGS) entry which is preliminary data.</text>
</comment>
<accession>A0A9P1M3Z9</accession>
<dbReference type="EMBL" id="CAMXCT010006711">
    <property type="protein sequence ID" value="CAI4018729.1"/>
    <property type="molecule type" value="Genomic_DNA"/>
</dbReference>
<feature type="compositionally biased region" description="Low complexity" evidence="1">
    <location>
        <begin position="700"/>
        <end position="714"/>
    </location>
</feature>
<protein>
    <submittedName>
        <fullName evidence="2">Uncharacterized protein</fullName>
    </submittedName>
</protein>
<dbReference type="InterPro" id="IPR007577">
    <property type="entry name" value="GlycoTrfase_DXD_sugar-bd_CS"/>
</dbReference>
<evidence type="ECO:0000313" key="2">
    <source>
        <dbReference type="EMBL" id="CAI4018729.1"/>
    </source>
</evidence>
<feature type="compositionally biased region" description="Polar residues" evidence="1">
    <location>
        <begin position="721"/>
        <end position="733"/>
    </location>
</feature>
<dbReference type="AlphaFoldDB" id="A0A9P1M3Z9"/>
<feature type="region of interest" description="Disordered" evidence="1">
    <location>
        <begin position="356"/>
        <end position="376"/>
    </location>
</feature>
<evidence type="ECO:0000313" key="4">
    <source>
        <dbReference type="Proteomes" id="UP001152797"/>
    </source>
</evidence>
<dbReference type="EMBL" id="CAMXCT030006711">
    <property type="protein sequence ID" value="CAL4806041.1"/>
    <property type="molecule type" value="Genomic_DNA"/>
</dbReference>
<name>A0A9P1M3Z9_9DINO</name>
<evidence type="ECO:0000313" key="3">
    <source>
        <dbReference type="EMBL" id="CAL1172104.1"/>
    </source>
</evidence>
<dbReference type="Proteomes" id="UP001152797">
    <property type="component" value="Unassembled WGS sequence"/>
</dbReference>
<feature type="compositionally biased region" description="Basic residues" evidence="1">
    <location>
        <begin position="753"/>
        <end position="790"/>
    </location>
</feature>
<proteinExistence type="predicted"/>
<sequence>MAKRFLLSDSTAYGWLPSRAVSGNGVEVVQETIAFISCGGSLIRKGTSGPSILTLLSNWIKENPDFLHQDAAVCCKAVPARDSVPQRSYDALERGRDQWQVPETKTPIMHIAPEAYKGRTLHFKAAVASTAMQTVVQVALQDFPAERFPVLVCAGWNVSEKEHIDEMLALRHLCDAQDWKSFKVAVFQHSSEKVDFAVYCHCLRQPPPLLFQTNTEDHDQAAENKSRFAPHLTREFVPDNGCATDIFSLGGQDLLDRYNTFQRGAHKADFWRYVRLGRRGGNYLDIKMALLRPLQETLSDIYRQGGIAVPMDGHVMSLPHDLPHFACTRAWGWKHGFKTHLEALLACTAQEKSSGSTLAPAETAASSSSDTRDSAPPAFMELTSESIEKIHDLARTPWYADLDPSELRRFIPLGLRIATDGSNYLVCKFCKNHKRKQLHFQGPPEVRSHFDKHRDEPEESMETHEKKAAITEAKEETTEDNKKYEKEAAEETKGVWADAGPVPTWATADAESRLAAAAQPVGSTPLAALLLASLLNTNSDMARFIDRVTDLIESCLQHQQQEMATILTDLHDVPVMLGKLWQAKNQKATTWNHITHPWFVNWHVRDTNWPLSMPSEKGVAEVKGTIYSTVAINLLLEGLTQSIDVAGLAGEDRTRALRSCCAHFNVACSSRGHVCRLLLSNNPERFKFDLNPADIERLYGGTSSKKTKTQRTTGIAHGQLSKPSAETQISSTELDTRFRDTAAPRVADIPAAKRAKRPKQPKRPKRAKRAKRPKRAKRAKRAKRPKRPKPPHITLPDQAIQARQARQGHLPEYRPRFPLLSTE</sequence>
<dbReference type="EMBL" id="CAMXCT020006711">
    <property type="protein sequence ID" value="CAL1172104.1"/>
    <property type="molecule type" value="Genomic_DNA"/>
</dbReference>
<organism evidence="2">
    <name type="scientific">Cladocopium goreaui</name>
    <dbReference type="NCBI Taxonomy" id="2562237"/>
    <lineage>
        <taxon>Eukaryota</taxon>
        <taxon>Sar</taxon>
        <taxon>Alveolata</taxon>
        <taxon>Dinophyceae</taxon>
        <taxon>Suessiales</taxon>
        <taxon>Symbiodiniaceae</taxon>
        <taxon>Cladocopium</taxon>
    </lineage>
</organism>
<dbReference type="Pfam" id="PF04488">
    <property type="entry name" value="Gly_transf_sug"/>
    <property type="match status" value="1"/>
</dbReference>